<accession>A0AAX2AH12</accession>
<evidence type="ECO:0000313" key="3">
    <source>
        <dbReference type="Proteomes" id="UP000290092"/>
    </source>
</evidence>
<dbReference type="KEGG" id="amyt:AMYT_0227"/>
<reference evidence="2 3" key="1">
    <citation type="submission" date="2017-09" db="EMBL/GenBank/DDBJ databases">
        <title>Genomics of the genus Arcobacter.</title>
        <authorList>
            <person name="Perez-Cataluna A."/>
            <person name="Figueras M.J."/>
            <person name="Salas-Masso N."/>
        </authorList>
    </citation>
    <scope>NUCLEOTIDE SEQUENCE [LARGE SCALE GENOMIC DNA]</scope>
    <source>
        <strain evidence="2 3">CECT 7386</strain>
    </source>
</reference>
<dbReference type="EMBL" id="NXID01000027">
    <property type="protein sequence ID" value="RXK15501.1"/>
    <property type="molecule type" value="Genomic_DNA"/>
</dbReference>
<proteinExistence type="predicted"/>
<organism evidence="2 3">
    <name type="scientific">Malaciobacter mytili LMG 24559</name>
    <dbReference type="NCBI Taxonomy" id="1032238"/>
    <lineage>
        <taxon>Bacteria</taxon>
        <taxon>Pseudomonadati</taxon>
        <taxon>Campylobacterota</taxon>
        <taxon>Epsilonproteobacteria</taxon>
        <taxon>Campylobacterales</taxon>
        <taxon>Arcobacteraceae</taxon>
        <taxon>Malaciobacter</taxon>
    </lineage>
</organism>
<dbReference type="Proteomes" id="UP000290092">
    <property type="component" value="Unassembled WGS sequence"/>
</dbReference>
<dbReference type="AlphaFoldDB" id="A0AAX2AH12"/>
<sequence length="204" mass="23902">MKNLSLSILVLLSLLLFSACSKNSKVSLENDALKKTYYTQVNMWFEEKPTYDSVSNNRSFNEGNIPFASDYTIASTNYNYGKLLPINSQIKIVKLDTNKIFFEHNDKLYAYVRTKHSKHRTLEQLFKRTFALSKVDLENLENKEAIKNAIFKLGMSKEEVIFARGFPPEHKTRTLSSNSWYYWKTKHNSEKFVFENNNLKLIEE</sequence>
<keyword evidence="1" id="KW-0732">Signal</keyword>
<dbReference type="PROSITE" id="PS51257">
    <property type="entry name" value="PROKAR_LIPOPROTEIN"/>
    <property type="match status" value="1"/>
</dbReference>
<protein>
    <submittedName>
        <fullName evidence="2">Uncharacterized protein</fullName>
    </submittedName>
</protein>
<evidence type="ECO:0000313" key="2">
    <source>
        <dbReference type="EMBL" id="RXK15501.1"/>
    </source>
</evidence>
<comment type="caution">
    <text evidence="2">The sequence shown here is derived from an EMBL/GenBank/DDBJ whole genome shotgun (WGS) entry which is preliminary data.</text>
</comment>
<feature type="signal peptide" evidence="1">
    <location>
        <begin position="1"/>
        <end position="21"/>
    </location>
</feature>
<keyword evidence="3" id="KW-1185">Reference proteome</keyword>
<name>A0AAX2AH12_9BACT</name>
<feature type="chain" id="PRO_5043365269" evidence="1">
    <location>
        <begin position="22"/>
        <end position="204"/>
    </location>
</feature>
<evidence type="ECO:0000256" key="1">
    <source>
        <dbReference type="SAM" id="SignalP"/>
    </source>
</evidence>
<dbReference type="RefSeq" id="WP_114840738.1">
    <property type="nucleotide sequence ID" value="NZ_CP031219.1"/>
</dbReference>
<gene>
    <name evidence="2" type="ORF">CP985_08185</name>
</gene>